<dbReference type="RefSeq" id="WP_185030922.1">
    <property type="nucleotide sequence ID" value="NZ_JACHMQ010000001.1"/>
</dbReference>
<evidence type="ECO:0000313" key="1">
    <source>
        <dbReference type="EMBL" id="MBB6399188.1"/>
    </source>
</evidence>
<dbReference type="AlphaFoldDB" id="A0A7X0G4D3"/>
<dbReference type="EMBL" id="JACHMQ010000001">
    <property type="protein sequence ID" value="MBB6399188.1"/>
    <property type="molecule type" value="Genomic_DNA"/>
</dbReference>
<protein>
    <submittedName>
        <fullName evidence="1">Uncharacterized protein</fullName>
    </submittedName>
</protein>
<proteinExistence type="predicted"/>
<reference evidence="1 2" key="1">
    <citation type="submission" date="2020-08" db="EMBL/GenBank/DDBJ databases">
        <title>Sequencing the genomes of 1000 actinobacteria strains.</title>
        <authorList>
            <person name="Klenk H.-P."/>
        </authorList>
    </citation>
    <scope>NUCLEOTIDE SEQUENCE [LARGE SCALE GENOMIC DNA]</scope>
    <source>
        <strain evidence="1 2">DSM 43675</strain>
    </source>
</reference>
<dbReference type="Proteomes" id="UP000546324">
    <property type="component" value="Unassembled WGS sequence"/>
</dbReference>
<name>A0A7X0G4D3_9ACTN</name>
<comment type="caution">
    <text evidence="1">The sequence shown here is derived from an EMBL/GenBank/DDBJ whole genome shotgun (WGS) entry which is preliminary data.</text>
</comment>
<evidence type="ECO:0000313" key="2">
    <source>
        <dbReference type="Proteomes" id="UP000546324"/>
    </source>
</evidence>
<keyword evidence="2" id="KW-1185">Reference proteome</keyword>
<gene>
    <name evidence="1" type="ORF">BKA00_006102</name>
</gene>
<sequence length="75" mass="8075">MLSACGKRALLVLALRPAAGAVRQVTQGRAAFEREVAKARTITRARMPAAVEITVTAVRRDGHWKITVLDTFTAG</sequence>
<accession>A0A7X0G4D3</accession>
<organism evidence="1 2">
    <name type="scientific">Actinomadura coerulea</name>
    <dbReference type="NCBI Taxonomy" id="46159"/>
    <lineage>
        <taxon>Bacteria</taxon>
        <taxon>Bacillati</taxon>
        <taxon>Actinomycetota</taxon>
        <taxon>Actinomycetes</taxon>
        <taxon>Streptosporangiales</taxon>
        <taxon>Thermomonosporaceae</taxon>
        <taxon>Actinomadura</taxon>
    </lineage>
</organism>